<evidence type="ECO:0008006" key="4">
    <source>
        <dbReference type="Google" id="ProtNLM"/>
    </source>
</evidence>
<feature type="signal peptide" evidence="1">
    <location>
        <begin position="1"/>
        <end position="21"/>
    </location>
</feature>
<comment type="caution">
    <text evidence="2">The sequence shown here is derived from an EMBL/GenBank/DDBJ whole genome shotgun (WGS) entry which is preliminary data.</text>
</comment>
<accession>A0AAN4W2N6</accession>
<dbReference type="Proteomes" id="UP001310022">
    <property type="component" value="Unassembled WGS sequence"/>
</dbReference>
<proteinExistence type="predicted"/>
<sequence>MTYSAKTTFFFLTVMLLSKMAAGQMLEDSWVAQMTGIYDHDKWRGYDSAYVRDYSHLWTVRLISTYKNNQFRIINVDKDGNLHRLKYSPVAPWSVGVGMNHNWLGVNASLTLPSGQDGLKDTGSQIDIIGRFYGRKIGGELRFQYFNGHYAEIRPVNPSGLGSVIPLEDSPKLNSLIISGNAMYVFNQKTYSYMGAITQTQWQRQSAGSWMVGGLLNYHSLWAHKDNSAMEKEELNLDNSQYVTLGGTAGGGYTFVFDKHYYIGGTFMAGIGANYIFLNTYSDLQDNQNFFRPSLVSVARIGIGYNSNHFFAGIQGILEGNYILMEGYDPTYIQGYLRLAVGTRLNWSSKSKVLHEMGLD</sequence>
<dbReference type="EMBL" id="BQKE01000003">
    <property type="protein sequence ID" value="GJM63513.1"/>
    <property type="molecule type" value="Genomic_DNA"/>
</dbReference>
<keyword evidence="3" id="KW-1185">Reference proteome</keyword>
<reference evidence="2 3" key="1">
    <citation type="submission" date="2021-12" db="EMBL/GenBank/DDBJ databases">
        <title>Genome sequencing of bacteria with rrn-lacking chromosome and rrn-plasmid.</title>
        <authorList>
            <person name="Anda M."/>
            <person name="Iwasaki W."/>
        </authorList>
    </citation>
    <scope>NUCLEOTIDE SEQUENCE [LARGE SCALE GENOMIC DNA]</scope>
    <source>
        <strain evidence="2 3">NBRC 15940</strain>
    </source>
</reference>
<dbReference type="Pfam" id="PF14391">
    <property type="entry name" value="DUF4421"/>
    <property type="match status" value="1"/>
</dbReference>
<name>A0AAN4W2N6_9BACT</name>
<evidence type="ECO:0000256" key="1">
    <source>
        <dbReference type="SAM" id="SignalP"/>
    </source>
</evidence>
<keyword evidence="1" id="KW-0732">Signal</keyword>
<gene>
    <name evidence="2" type="ORF">PEDI_40650</name>
</gene>
<dbReference type="AlphaFoldDB" id="A0AAN4W2N6"/>
<organism evidence="2 3">
    <name type="scientific">Persicobacter diffluens</name>
    <dbReference type="NCBI Taxonomy" id="981"/>
    <lineage>
        <taxon>Bacteria</taxon>
        <taxon>Pseudomonadati</taxon>
        <taxon>Bacteroidota</taxon>
        <taxon>Cytophagia</taxon>
        <taxon>Cytophagales</taxon>
        <taxon>Persicobacteraceae</taxon>
        <taxon>Persicobacter</taxon>
    </lineage>
</organism>
<evidence type="ECO:0000313" key="3">
    <source>
        <dbReference type="Proteomes" id="UP001310022"/>
    </source>
</evidence>
<feature type="chain" id="PRO_5042906074" description="DUF4421 domain-containing protein" evidence="1">
    <location>
        <begin position="22"/>
        <end position="360"/>
    </location>
</feature>
<evidence type="ECO:0000313" key="2">
    <source>
        <dbReference type="EMBL" id="GJM63513.1"/>
    </source>
</evidence>
<protein>
    <recommendedName>
        <fullName evidence="4">DUF4421 domain-containing protein</fullName>
    </recommendedName>
</protein>
<dbReference type="InterPro" id="IPR025535">
    <property type="entry name" value="DUF4421"/>
</dbReference>